<proteinExistence type="inferred from homology"/>
<accession>A0ABW3L5L2</accession>
<reference evidence="11" key="1">
    <citation type="journal article" date="2019" name="Int. J. Syst. Evol. Microbiol.">
        <title>The Global Catalogue of Microorganisms (GCM) 10K type strain sequencing project: providing services to taxonomists for standard genome sequencing and annotation.</title>
        <authorList>
            <consortium name="The Broad Institute Genomics Platform"/>
            <consortium name="The Broad Institute Genome Sequencing Center for Infectious Disease"/>
            <person name="Wu L."/>
            <person name="Ma J."/>
        </authorList>
    </citation>
    <scope>NUCLEOTIDE SEQUENCE [LARGE SCALE GENOMIC DNA]</scope>
    <source>
        <strain evidence="11">CCUG 56607</strain>
    </source>
</reference>
<evidence type="ECO:0000256" key="6">
    <source>
        <dbReference type="ARBA" id="ARBA00022989"/>
    </source>
</evidence>
<keyword evidence="7 8" id="KW-0472">Membrane</keyword>
<dbReference type="InterPro" id="IPR051449">
    <property type="entry name" value="ABC-2_transporter_component"/>
</dbReference>
<feature type="transmembrane region" description="Helical" evidence="8">
    <location>
        <begin position="151"/>
        <end position="170"/>
    </location>
</feature>
<keyword evidence="11" id="KW-1185">Reference proteome</keyword>
<evidence type="ECO:0000256" key="2">
    <source>
        <dbReference type="ARBA" id="ARBA00007783"/>
    </source>
</evidence>
<feature type="transmembrane region" description="Helical" evidence="8">
    <location>
        <begin position="257"/>
        <end position="275"/>
    </location>
</feature>
<dbReference type="InterPro" id="IPR013525">
    <property type="entry name" value="ABC2_TM"/>
</dbReference>
<evidence type="ECO:0000313" key="11">
    <source>
        <dbReference type="Proteomes" id="UP001596990"/>
    </source>
</evidence>
<organism evidence="10 11">
    <name type="scientific">Thalassobacillus hwangdonensis</name>
    <dbReference type="NCBI Taxonomy" id="546108"/>
    <lineage>
        <taxon>Bacteria</taxon>
        <taxon>Bacillati</taxon>
        <taxon>Bacillota</taxon>
        <taxon>Bacilli</taxon>
        <taxon>Bacillales</taxon>
        <taxon>Bacillaceae</taxon>
        <taxon>Thalassobacillus</taxon>
    </lineage>
</organism>
<dbReference type="EMBL" id="JBHTKL010000006">
    <property type="protein sequence ID" value="MFD1020779.1"/>
    <property type="molecule type" value="Genomic_DNA"/>
</dbReference>
<dbReference type="PANTHER" id="PTHR30294">
    <property type="entry name" value="MEMBRANE COMPONENT OF ABC TRANSPORTER YHHJ-RELATED"/>
    <property type="match status" value="1"/>
</dbReference>
<dbReference type="PROSITE" id="PS51012">
    <property type="entry name" value="ABC_TM2"/>
    <property type="match status" value="1"/>
</dbReference>
<evidence type="ECO:0000256" key="5">
    <source>
        <dbReference type="ARBA" id="ARBA00022692"/>
    </source>
</evidence>
<evidence type="ECO:0000313" key="10">
    <source>
        <dbReference type="EMBL" id="MFD1020779.1"/>
    </source>
</evidence>
<evidence type="ECO:0000256" key="4">
    <source>
        <dbReference type="ARBA" id="ARBA00022475"/>
    </source>
</evidence>
<feature type="domain" description="ABC transmembrane type-2" evidence="9">
    <location>
        <begin position="109"/>
        <end position="338"/>
    </location>
</feature>
<keyword evidence="5 8" id="KW-0812">Transmembrane</keyword>
<dbReference type="PANTHER" id="PTHR30294:SF38">
    <property type="entry name" value="TRANSPORT PERMEASE PROTEIN"/>
    <property type="match status" value="1"/>
</dbReference>
<evidence type="ECO:0000256" key="3">
    <source>
        <dbReference type="ARBA" id="ARBA00022448"/>
    </source>
</evidence>
<evidence type="ECO:0000256" key="7">
    <source>
        <dbReference type="ARBA" id="ARBA00023136"/>
    </source>
</evidence>
<comment type="caution">
    <text evidence="10">The sequence shown here is derived from an EMBL/GenBank/DDBJ whole genome shotgun (WGS) entry which is preliminary data.</text>
</comment>
<feature type="transmembrane region" description="Helical" evidence="8">
    <location>
        <begin position="313"/>
        <end position="335"/>
    </location>
</feature>
<comment type="subcellular location">
    <subcellularLocation>
        <location evidence="1">Cell membrane</location>
        <topology evidence="1">Multi-pass membrane protein</topology>
    </subcellularLocation>
</comment>
<dbReference type="Proteomes" id="UP001596990">
    <property type="component" value="Unassembled WGS sequence"/>
</dbReference>
<keyword evidence="4" id="KW-1003">Cell membrane</keyword>
<protein>
    <submittedName>
        <fullName evidence="10">ABC transporter permease</fullName>
    </submittedName>
</protein>
<evidence type="ECO:0000259" key="9">
    <source>
        <dbReference type="PROSITE" id="PS51012"/>
    </source>
</evidence>
<dbReference type="Pfam" id="PF12698">
    <property type="entry name" value="ABC2_membrane_3"/>
    <property type="match status" value="1"/>
</dbReference>
<evidence type="ECO:0000256" key="1">
    <source>
        <dbReference type="ARBA" id="ARBA00004651"/>
    </source>
</evidence>
<feature type="transmembrane region" description="Helical" evidence="8">
    <location>
        <begin position="191"/>
        <end position="215"/>
    </location>
</feature>
<dbReference type="RefSeq" id="WP_386063058.1">
    <property type="nucleotide sequence ID" value="NZ_JBHTKL010000006.1"/>
</dbReference>
<keyword evidence="3" id="KW-0813">Transport</keyword>
<feature type="transmembrane region" description="Helical" evidence="8">
    <location>
        <begin position="21"/>
        <end position="39"/>
    </location>
</feature>
<name>A0ABW3L5L2_9BACI</name>
<evidence type="ECO:0000256" key="8">
    <source>
        <dbReference type="SAM" id="Phobius"/>
    </source>
</evidence>
<gene>
    <name evidence="10" type="ORF">ACFQ2J_16450</name>
</gene>
<dbReference type="InterPro" id="IPR047817">
    <property type="entry name" value="ABC2_TM_bact-type"/>
</dbReference>
<feature type="transmembrane region" description="Helical" evidence="8">
    <location>
        <begin position="227"/>
        <end position="250"/>
    </location>
</feature>
<sequence length="341" mass="38080">MKTIAMIKRILAQFRRDKRSIALMIAAPLLVLTLMWLVLDGDTYQPEIAIIDVPAPFQTALESGDAVIETMSQDEADEALEEKEIDATIQWSENKPVVKLEGSDPNANAAVQKLLQQTSKSMASDQQTIDPTIKYLHGSSDLNLFDNVGPVLIGFFVFFFVFIVGGVSFLRERTQGTLERLLSTPLKRWEIVVGYLGGFGIFTIVQSLIIAAYAIYGLGMFMDGSFWYVMLVTFLLAMTALSLGTLLSAYAKNEFQMIQFIPLVIVPQVFFSGMFNLDTMEPWVRAIGKVMPLTYGAEALREVMIRGKGIEEIYVQLVILIGFALVFILLNIVALKRHRSL</sequence>
<comment type="similarity">
    <text evidence="2">Belongs to the ABC-2 integral membrane protein family.</text>
</comment>
<keyword evidence="6 8" id="KW-1133">Transmembrane helix</keyword>